<accession>E3JBJ0</accession>
<feature type="chain" id="PRO_5039374633" description="Lipoprotein" evidence="1">
    <location>
        <begin position="20"/>
        <end position="308"/>
    </location>
</feature>
<reference evidence="2 3" key="1">
    <citation type="submission" date="2010-10" db="EMBL/GenBank/DDBJ databases">
        <title>Complete sequence of Frankia sp. EuI1c.</title>
        <authorList>
            <consortium name="US DOE Joint Genome Institute"/>
            <person name="Lucas S."/>
            <person name="Copeland A."/>
            <person name="Lapidus A."/>
            <person name="Cheng J.-F."/>
            <person name="Bruce D."/>
            <person name="Goodwin L."/>
            <person name="Pitluck S."/>
            <person name="Chertkov O."/>
            <person name="Detter J.C."/>
            <person name="Han C."/>
            <person name="Tapia R."/>
            <person name="Land M."/>
            <person name="Hauser L."/>
            <person name="Jeffries C."/>
            <person name="Kyrpides N."/>
            <person name="Ivanova N."/>
            <person name="Mikhailova N."/>
            <person name="Beauchemin N."/>
            <person name="Sen A."/>
            <person name="Sur S.A."/>
            <person name="Gtari M."/>
            <person name="Wall L."/>
            <person name="Tisa L."/>
            <person name="Woyke T."/>
        </authorList>
    </citation>
    <scope>NUCLEOTIDE SEQUENCE [LARGE SCALE GENOMIC DNA]</scope>
    <source>
        <strain evidence="3">DSM 45817 / CECT 9037 / EuI1c</strain>
    </source>
</reference>
<evidence type="ECO:0000313" key="3">
    <source>
        <dbReference type="Proteomes" id="UP000002484"/>
    </source>
</evidence>
<sequence precursor="true">MVGALVALAATLALSAGCAGRPPGPPSPTVAGGVASVQADADVPADWVARVRADVAAAVGDVAGALPGGWARRVDVRLVASDDRLRAAAGWAGGGPTGTVAAVAVLPVPGPGLASSSPPGAGGGRLVVDLDVYRRLTAVGRRIVLRHELTHLATAAETPAGMPVWLVEGFAEEIGHEGVTGLTVDRAAAELAAEVRAGRVPTTLPSDAAFDGSDGRLAQTYQEAWLACRLLAGRLGLAGLARFYQDVGTRLAGPRRTTAAGSGAGDPAAAVAAALRADAGTGWSAFVADWRAYLSAVLGAPPGRARGD</sequence>
<organism evidence="2 3">
    <name type="scientific">Pseudofrankia inefficax (strain DSM 45817 / CECT 9037 / DDB 130130 / EuI1c)</name>
    <name type="common">Frankia inefficax</name>
    <dbReference type="NCBI Taxonomy" id="298654"/>
    <lineage>
        <taxon>Bacteria</taxon>
        <taxon>Bacillati</taxon>
        <taxon>Actinomycetota</taxon>
        <taxon>Actinomycetes</taxon>
        <taxon>Frankiales</taxon>
        <taxon>Frankiaceae</taxon>
        <taxon>Pseudofrankia</taxon>
    </lineage>
</organism>
<name>E3JBJ0_PSEI1</name>
<gene>
    <name evidence="2" type="ordered locus">FraEuI1c_1806</name>
</gene>
<dbReference type="eggNOG" id="COG3975">
    <property type="taxonomic scope" value="Bacteria"/>
</dbReference>
<dbReference type="Proteomes" id="UP000002484">
    <property type="component" value="Chromosome"/>
</dbReference>
<proteinExistence type="predicted"/>
<dbReference type="HOGENOM" id="CLU_902409_0_0_11"/>
<evidence type="ECO:0008006" key="4">
    <source>
        <dbReference type="Google" id="ProtNLM"/>
    </source>
</evidence>
<protein>
    <recommendedName>
        <fullName evidence="4">Lipoprotein</fullName>
    </recommendedName>
</protein>
<dbReference type="RefSeq" id="WP_013422981.1">
    <property type="nucleotide sequence ID" value="NC_014666.1"/>
</dbReference>
<dbReference type="EMBL" id="CP002299">
    <property type="protein sequence ID" value="ADP79862.1"/>
    <property type="molecule type" value="Genomic_DNA"/>
</dbReference>
<evidence type="ECO:0000313" key="2">
    <source>
        <dbReference type="EMBL" id="ADP79862.1"/>
    </source>
</evidence>
<evidence type="ECO:0000256" key="1">
    <source>
        <dbReference type="SAM" id="SignalP"/>
    </source>
</evidence>
<feature type="signal peptide" evidence="1">
    <location>
        <begin position="1"/>
        <end position="19"/>
    </location>
</feature>
<dbReference type="InParanoid" id="E3JBJ0"/>
<keyword evidence="3" id="KW-1185">Reference proteome</keyword>
<dbReference type="STRING" id="298654.FraEuI1c_1806"/>
<dbReference type="AlphaFoldDB" id="E3JBJ0"/>
<dbReference type="OrthoDB" id="5242307at2"/>
<dbReference type="KEGG" id="fri:FraEuI1c_1806"/>
<keyword evidence="1" id="KW-0732">Signal</keyword>